<dbReference type="GO" id="GO:0016616">
    <property type="term" value="F:oxidoreductase activity, acting on the CH-OH group of donors, NAD or NADP as acceptor"/>
    <property type="evidence" value="ECO:0007669"/>
    <property type="project" value="InterPro"/>
</dbReference>
<dbReference type="Gene3D" id="3.40.50.720">
    <property type="entry name" value="NAD(P)-binding Rossmann-like Domain"/>
    <property type="match status" value="1"/>
</dbReference>
<evidence type="ECO:0000256" key="1">
    <source>
        <dbReference type="ARBA" id="ARBA00006484"/>
    </source>
</evidence>
<proteinExistence type="inferred from homology"/>
<keyword evidence="7" id="KW-1185">Reference proteome</keyword>
<dbReference type="InterPro" id="IPR045313">
    <property type="entry name" value="CBR1-like"/>
</dbReference>
<keyword evidence="2 5" id="KW-0521">NADP</keyword>
<dbReference type="InterPro" id="IPR002347">
    <property type="entry name" value="SDR_fam"/>
</dbReference>
<dbReference type="CDD" id="cd05324">
    <property type="entry name" value="carb_red_PTCR-like_SDR_c"/>
    <property type="match status" value="1"/>
</dbReference>
<protein>
    <recommendedName>
        <fullName evidence="5">Short-chain dehydrogenase/reductase</fullName>
        <ecNumber evidence="5">1.1.1.-</ecNumber>
    </recommendedName>
</protein>
<dbReference type="EC" id="1.1.1.-" evidence="5"/>
<reference evidence="6 7" key="1">
    <citation type="submission" date="2020-08" db="EMBL/GenBank/DDBJ databases">
        <title>Plant Genome Project.</title>
        <authorList>
            <person name="Zhang R.-G."/>
        </authorList>
    </citation>
    <scope>NUCLEOTIDE SEQUENCE [LARGE SCALE GENOMIC DNA]</scope>
    <source>
        <tissue evidence="6">Rhizome</tissue>
    </source>
</reference>
<dbReference type="PRINTS" id="PR00080">
    <property type="entry name" value="SDRFAMILY"/>
</dbReference>
<accession>A0A8J5GWL7</accession>
<evidence type="ECO:0000256" key="4">
    <source>
        <dbReference type="RuleBase" id="RU000363"/>
    </source>
</evidence>
<dbReference type="EMBL" id="JACMSC010000007">
    <property type="protein sequence ID" value="KAG6515500.1"/>
    <property type="molecule type" value="Genomic_DNA"/>
</dbReference>
<organism evidence="6 7">
    <name type="scientific">Zingiber officinale</name>
    <name type="common">Ginger</name>
    <name type="synonym">Amomum zingiber</name>
    <dbReference type="NCBI Taxonomy" id="94328"/>
    <lineage>
        <taxon>Eukaryota</taxon>
        <taxon>Viridiplantae</taxon>
        <taxon>Streptophyta</taxon>
        <taxon>Embryophyta</taxon>
        <taxon>Tracheophyta</taxon>
        <taxon>Spermatophyta</taxon>
        <taxon>Magnoliopsida</taxon>
        <taxon>Liliopsida</taxon>
        <taxon>Zingiberales</taxon>
        <taxon>Zingiberaceae</taxon>
        <taxon>Zingiber</taxon>
    </lineage>
</organism>
<dbReference type="PANTHER" id="PTHR43490:SF98">
    <property type="entry name" value="OS02G0640600 PROTEIN"/>
    <property type="match status" value="1"/>
</dbReference>
<comment type="caution">
    <text evidence="6">The sequence shown here is derived from an EMBL/GenBank/DDBJ whole genome shotgun (WGS) entry which is preliminary data.</text>
</comment>
<evidence type="ECO:0000313" key="7">
    <source>
        <dbReference type="Proteomes" id="UP000734854"/>
    </source>
</evidence>
<evidence type="ECO:0000256" key="5">
    <source>
        <dbReference type="RuleBase" id="RU369024"/>
    </source>
</evidence>
<evidence type="ECO:0000256" key="2">
    <source>
        <dbReference type="ARBA" id="ARBA00022857"/>
    </source>
</evidence>
<evidence type="ECO:0000313" key="6">
    <source>
        <dbReference type="EMBL" id="KAG6515500.1"/>
    </source>
</evidence>
<dbReference type="AlphaFoldDB" id="A0A8J5GWL7"/>
<dbReference type="Pfam" id="PF00106">
    <property type="entry name" value="adh_short"/>
    <property type="match status" value="1"/>
</dbReference>
<dbReference type="PRINTS" id="PR00081">
    <property type="entry name" value="GDHRDH"/>
</dbReference>
<name>A0A8J5GWL7_ZINOF</name>
<dbReference type="SUPFAM" id="SSF51735">
    <property type="entry name" value="NAD(P)-binding Rossmann-fold domains"/>
    <property type="match status" value="1"/>
</dbReference>
<comment type="similarity">
    <text evidence="1 4">Belongs to the short-chain dehydrogenases/reductases (SDR) family.</text>
</comment>
<keyword evidence="3 5" id="KW-0560">Oxidoreductase</keyword>
<dbReference type="InterPro" id="IPR036291">
    <property type="entry name" value="NAD(P)-bd_dom_sf"/>
</dbReference>
<sequence>MRWTTQPCKSLNRSLAIPFDPCFGSHPSTSFSGRVAVVTGANKGIGLEICRQLSARGVTVVLTSRDEERGLAAVRKLEASGAADVVFHQLDVNKSASIASLGDFIHTRFGKLDILVNNAAIGGIASNTQLLDSSKQAMQPVSSSGLANAIVETYELAEDCINTNYYGPKRVTEAFIPLLQSSQSPRIVNVSSLYGKLQYIRSERIKEELRNVDTLSEDRLDQLVQAFMNDFKEGKLDQNVWPTRNMVAYKVAKVALSAYTRILAKRYPKFCINCVNPGFVKTDLNWNLGVLPVEEGAEGPVLLAILPDGSPSGLFYDLKEVSSFE</sequence>
<gene>
    <name evidence="6" type="ORF">ZIOFF_025914</name>
</gene>
<evidence type="ECO:0000256" key="3">
    <source>
        <dbReference type="ARBA" id="ARBA00023002"/>
    </source>
</evidence>
<dbReference type="Proteomes" id="UP000734854">
    <property type="component" value="Unassembled WGS sequence"/>
</dbReference>
<dbReference type="GO" id="GO:0016020">
    <property type="term" value="C:membrane"/>
    <property type="evidence" value="ECO:0007669"/>
    <property type="project" value="TreeGrafter"/>
</dbReference>
<dbReference type="PANTHER" id="PTHR43490">
    <property type="entry name" value="(+)-NEOMENTHOL DEHYDROGENASE"/>
    <property type="match status" value="1"/>
</dbReference>